<reference evidence="1 2" key="1">
    <citation type="submission" date="2016-10" db="EMBL/GenBank/DDBJ databases">
        <authorList>
            <person name="Varghese N."/>
            <person name="Submissions S."/>
        </authorList>
    </citation>
    <scope>NUCLEOTIDE SEQUENCE [LARGE SCALE GENOMIC DNA]</scope>
    <source>
        <strain evidence="1 2">CGMCC 1.6377</strain>
    </source>
</reference>
<name>A0A1I2ZR88_9EURY</name>
<evidence type="ECO:0000313" key="1">
    <source>
        <dbReference type="EMBL" id="SFH40353.1"/>
    </source>
</evidence>
<protein>
    <submittedName>
        <fullName evidence="1">Uncharacterized protein</fullName>
    </submittedName>
</protein>
<gene>
    <name evidence="1" type="ORF">SAMN04488066_10342</name>
</gene>
<sequence length="55" mass="6612">MSFVSEIEAMFFTGSVKWNRAINKKDRVIHIVFFAEFREKLICDHVRSCWLKLCM</sequence>
<keyword evidence="2" id="KW-1185">Reference proteome</keyword>
<dbReference type="EMBL" id="FOPZ01000003">
    <property type="protein sequence ID" value="SFH40353.1"/>
    <property type="molecule type" value="Genomic_DNA"/>
</dbReference>
<accession>A0A1I2ZR88</accession>
<proteinExistence type="predicted"/>
<evidence type="ECO:0000313" key="2">
    <source>
        <dbReference type="Proteomes" id="UP000323537"/>
    </source>
</evidence>
<dbReference type="AlphaFoldDB" id="A0A1I2ZR88"/>
<organism evidence="1 2">
    <name type="scientific">Halorubrum aquaticum</name>
    <dbReference type="NCBI Taxonomy" id="387340"/>
    <lineage>
        <taxon>Archaea</taxon>
        <taxon>Methanobacteriati</taxon>
        <taxon>Methanobacteriota</taxon>
        <taxon>Stenosarchaea group</taxon>
        <taxon>Halobacteria</taxon>
        <taxon>Halobacteriales</taxon>
        <taxon>Haloferacaceae</taxon>
        <taxon>Halorubrum</taxon>
    </lineage>
</organism>
<dbReference type="Proteomes" id="UP000323537">
    <property type="component" value="Unassembled WGS sequence"/>
</dbReference>